<reference evidence="2 3" key="1">
    <citation type="submission" date="2019-06" db="EMBL/GenBank/DDBJ databases">
        <title>Sequencing the genomes of 1000 actinobacteria strains.</title>
        <authorList>
            <person name="Klenk H.-P."/>
        </authorList>
    </citation>
    <scope>NUCLEOTIDE SEQUENCE [LARGE SCALE GENOMIC DNA]</scope>
    <source>
        <strain evidence="2 3">DSM 42059</strain>
    </source>
</reference>
<dbReference type="Proteomes" id="UP000318186">
    <property type="component" value="Unassembled WGS sequence"/>
</dbReference>
<comment type="caution">
    <text evidence="2">The sequence shown here is derived from an EMBL/GenBank/DDBJ whole genome shotgun (WGS) entry which is preliminary data.</text>
</comment>
<sequence length="412" mass="43026">MSEDQPVPVENADTKNTENTENAGSAEGVASPDGTGEARAGGGGGGDRPSFVRRLLRSRTARAVTAAGLAGALLGAGAVAWRTDTLPLLGPAPCWDSLGHSSVSGLFGDRRIEVDEQPLRNSRQGDGLSYGQCRVTSFKDDRALRQVTVNVHQLDGLRGTDSRRWPQEFLAAGMVSLGEGLPGMVSASRGWLALPQGCTGRGDFSGPTVVEIGMGRAGVDFSSDLATQDRDALTDALVDATNGVIRSFGCSGSYPSPRTLPSVDTWRDTDAAALCGTKGFALPTAYRKELPRTQIGAGDDGPARICEVGGDYREPVMRMTTVVDPALAEIFSWDSLQSGASVKGTTGYGKTTGGRAVYRASCQTGPVVFVVEQLRQTGKGGFTLTDDLLPGYVAAEAERIGCGPQKLTLPPA</sequence>
<evidence type="ECO:0000256" key="1">
    <source>
        <dbReference type="SAM" id="MobiDB-lite"/>
    </source>
</evidence>
<name>A0A561URT4_9ACTN</name>
<evidence type="ECO:0000313" key="2">
    <source>
        <dbReference type="EMBL" id="TWG02082.1"/>
    </source>
</evidence>
<protein>
    <submittedName>
        <fullName evidence="2">Uncharacterized protein</fullName>
    </submittedName>
</protein>
<dbReference type="EMBL" id="VIWW01000001">
    <property type="protein sequence ID" value="TWG02082.1"/>
    <property type="molecule type" value="Genomic_DNA"/>
</dbReference>
<organism evidence="2 3">
    <name type="scientific">Streptomyces brevispora</name>
    <dbReference type="NCBI Taxonomy" id="887462"/>
    <lineage>
        <taxon>Bacteria</taxon>
        <taxon>Bacillati</taxon>
        <taxon>Actinomycetota</taxon>
        <taxon>Actinomycetes</taxon>
        <taxon>Kitasatosporales</taxon>
        <taxon>Streptomycetaceae</taxon>
        <taxon>Streptomyces</taxon>
    </lineage>
</organism>
<proteinExistence type="predicted"/>
<feature type="region of interest" description="Disordered" evidence="1">
    <location>
        <begin position="1"/>
        <end position="51"/>
    </location>
</feature>
<accession>A0A561URT4</accession>
<dbReference type="AlphaFoldDB" id="A0A561URT4"/>
<gene>
    <name evidence="2" type="ORF">FHX80_11483</name>
</gene>
<evidence type="ECO:0000313" key="3">
    <source>
        <dbReference type="Proteomes" id="UP000318186"/>
    </source>
</evidence>